<dbReference type="PIRSF" id="PIRSF004749">
    <property type="entry name" value="Pep_def"/>
    <property type="match status" value="1"/>
</dbReference>
<evidence type="ECO:0000256" key="1">
    <source>
        <dbReference type="ARBA" id="ARBA00010759"/>
    </source>
</evidence>
<protein>
    <recommendedName>
        <fullName evidence="6">Peptide deformylase</fullName>
        <shortName evidence="6">PDF</shortName>
        <ecNumber evidence="6">3.5.1.88</ecNumber>
    </recommendedName>
    <alternativeName>
        <fullName evidence="6">Polypeptide deformylase</fullName>
    </alternativeName>
</protein>
<keyword evidence="2 6" id="KW-0479">Metal-binding</keyword>
<dbReference type="GO" id="GO:0006412">
    <property type="term" value="P:translation"/>
    <property type="evidence" value="ECO:0007669"/>
    <property type="project" value="UniProtKB-UniRule"/>
</dbReference>
<dbReference type="RefSeq" id="WP_073372545.1">
    <property type="nucleotide sequence ID" value="NZ_CP017813.1"/>
</dbReference>
<dbReference type="AlphaFoldDB" id="A0A1L4FSH9"/>
<dbReference type="Proteomes" id="UP000184322">
    <property type="component" value="Chromosome"/>
</dbReference>
<dbReference type="NCBIfam" id="TIGR00079">
    <property type="entry name" value="pept_deformyl"/>
    <property type="match status" value="1"/>
</dbReference>
<organism evidence="7 8">
    <name type="scientific">Mycoplasmopsis pullorum</name>
    <dbReference type="NCBI Taxonomy" id="48003"/>
    <lineage>
        <taxon>Bacteria</taxon>
        <taxon>Bacillati</taxon>
        <taxon>Mycoplasmatota</taxon>
        <taxon>Mycoplasmoidales</taxon>
        <taxon>Metamycoplasmataceae</taxon>
        <taxon>Mycoplasmopsis</taxon>
    </lineage>
</organism>
<feature type="binding site" evidence="6">
    <location>
        <position position="153"/>
    </location>
    <ligand>
        <name>Fe cation</name>
        <dbReference type="ChEBI" id="CHEBI:24875"/>
    </ligand>
</feature>
<dbReference type="GeneID" id="57134188"/>
<dbReference type="PRINTS" id="PR01576">
    <property type="entry name" value="PDEFORMYLASE"/>
</dbReference>
<dbReference type="PANTHER" id="PTHR10458:SF8">
    <property type="entry name" value="PEPTIDE DEFORMYLASE 2"/>
    <property type="match status" value="1"/>
</dbReference>
<keyword evidence="3 6" id="KW-0378">Hydrolase</keyword>
<evidence type="ECO:0000256" key="2">
    <source>
        <dbReference type="ARBA" id="ARBA00022723"/>
    </source>
</evidence>
<dbReference type="KEGG" id="mpul:BLA55_02635"/>
<evidence type="ECO:0000256" key="4">
    <source>
        <dbReference type="ARBA" id="ARBA00022917"/>
    </source>
</evidence>
<evidence type="ECO:0000256" key="6">
    <source>
        <dbReference type="HAMAP-Rule" id="MF_00163"/>
    </source>
</evidence>
<dbReference type="PANTHER" id="PTHR10458">
    <property type="entry name" value="PEPTIDE DEFORMYLASE"/>
    <property type="match status" value="1"/>
</dbReference>
<keyword evidence="4 6" id="KW-0648">Protein biosynthesis</keyword>
<comment type="function">
    <text evidence="6">Removes the formyl group from the N-terminal Met of newly synthesized proteins. Requires at least a dipeptide for an efficient rate of reaction. N-terminal L-methionine is a prerequisite for activity but the enzyme has broad specificity at other positions.</text>
</comment>
<comment type="cofactor">
    <cofactor evidence="6">
        <name>Fe(2+)</name>
        <dbReference type="ChEBI" id="CHEBI:29033"/>
    </cofactor>
    <text evidence="6">Binds 1 Fe(2+) ion.</text>
</comment>
<evidence type="ECO:0000313" key="7">
    <source>
        <dbReference type="EMBL" id="APJ38542.1"/>
    </source>
</evidence>
<sequence>MFKVNIVKLPEKVLREKSKDVPIPLKQEDIELAEKMIYHVDDSQTPNTKFRPAVGVAAVQYGVLKRVFYIHVKDVNDNTVFRDVIFNPKVISHSNTYSALAEGEGCLSVRESWPGQKGYVPRYSRIIVDGYSYLEKKQRRYDAKGYVAIVFQHELDHLDGKLFIDRIDRKQPWNKRDNMDLL</sequence>
<dbReference type="InterPro" id="IPR023635">
    <property type="entry name" value="Peptide_deformylase"/>
</dbReference>
<dbReference type="EMBL" id="CP017813">
    <property type="protein sequence ID" value="APJ38542.1"/>
    <property type="molecule type" value="Genomic_DNA"/>
</dbReference>
<dbReference type="HAMAP" id="MF_00163">
    <property type="entry name" value="Pep_deformylase"/>
    <property type="match status" value="1"/>
</dbReference>
<keyword evidence="8" id="KW-1185">Reference proteome</keyword>
<dbReference type="SUPFAM" id="SSF56420">
    <property type="entry name" value="Peptide deformylase"/>
    <property type="match status" value="1"/>
</dbReference>
<feature type="binding site" evidence="6">
    <location>
        <position position="157"/>
    </location>
    <ligand>
        <name>Fe cation</name>
        <dbReference type="ChEBI" id="CHEBI:24875"/>
    </ligand>
</feature>
<feature type="binding site" evidence="6">
    <location>
        <position position="106"/>
    </location>
    <ligand>
        <name>Fe cation</name>
        <dbReference type="ChEBI" id="CHEBI:24875"/>
    </ligand>
</feature>
<name>A0A1L4FSH9_9BACT</name>
<dbReference type="Pfam" id="PF01327">
    <property type="entry name" value="Pep_deformylase"/>
    <property type="match status" value="1"/>
</dbReference>
<evidence type="ECO:0000256" key="3">
    <source>
        <dbReference type="ARBA" id="ARBA00022801"/>
    </source>
</evidence>
<proteinExistence type="inferred from homology"/>
<dbReference type="FunFam" id="3.90.45.10:FF:000002">
    <property type="entry name" value="Peptide deformylase"/>
    <property type="match status" value="1"/>
</dbReference>
<dbReference type="STRING" id="48003.BLA55_02635"/>
<dbReference type="EC" id="3.5.1.88" evidence="6"/>
<dbReference type="GO" id="GO:0042586">
    <property type="term" value="F:peptide deformylase activity"/>
    <property type="evidence" value="ECO:0007669"/>
    <property type="project" value="UniProtKB-UniRule"/>
</dbReference>
<evidence type="ECO:0000313" key="8">
    <source>
        <dbReference type="Proteomes" id="UP000184322"/>
    </source>
</evidence>
<evidence type="ECO:0000256" key="5">
    <source>
        <dbReference type="ARBA" id="ARBA00023004"/>
    </source>
</evidence>
<dbReference type="CDD" id="cd00487">
    <property type="entry name" value="Pep_deformylase"/>
    <property type="match status" value="1"/>
</dbReference>
<accession>A0A1L4FSH9</accession>
<dbReference type="OrthoDB" id="9784988at2"/>
<comment type="similarity">
    <text evidence="1 6">Belongs to the polypeptide deformylase family.</text>
</comment>
<reference evidence="8" key="1">
    <citation type="submission" date="2016-10" db="EMBL/GenBank/DDBJ databases">
        <authorList>
            <person name="Beylefeld A."/>
            <person name="Abolnik C."/>
        </authorList>
    </citation>
    <scope>NUCLEOTIDE SEQUENCE [LARGE SCALE GENOMIC DNA]</scope>
    <source>
        <strain evidence="8">B359_6</strain>
    </source>
</reference>
<dbReference type="InterPro" id="IPR036821">
    <property type="entry name" value="Peptide_deformylase_sf"/>
</dbReference>
<gene>
    <name evidence="6" type="primary">def</name>
    <name evidence="7" type="ORF">BLA55_02635</name>
</gene>
<dbReference type="GO" id="GO:0046872">
    <property type="term" value="F:metal ion binding"/>
    <property type="evidence" value="ECO:0007669"/>
    <property type="project" value="UniProtKB-KW"/>
</dbReference>
<feature type="active site" evidence="6">
    <location>
        <position position="154"/>
    </location>
</feature>
<keyword evidence="5 6" id="KW-0408">Iron</keyword>
<comment type="catalytic activity">
    <reaction evidence="6">
        <text>N-terminal N-formyl-L-methionyl-[peptide] + H2O = N-terminal L-methionyl-[peptide] + formate</text>
        <dbReference type="Rhea" id="RHEA:24420"/>
        <dbReference type="Rhea" id="RHEA-COMP:10639"/>
        <dbReference type="Rhea" id="RHEA-COMP:10640"/>
        <dbReference type="ChEBI" id="CHEBI:15377"/>
        <dbReference type="ChEBI" id="CHEBI:15740"/>
        <dbReference type="ChEBI" id="CHEBI:49298"/>
        <dbReference type="ChEBI" id="CHEBI:64731"/>
        <dbReference type="EC" id="3.5.1.88"/>
    </reaction>
</comment>
<dbReference type="Gene3D" id="3.90.45.10">
    <property type="entry name" value="Peptide deformylase"/>
    <property type="match status" value="1"/>
</dbReference>